<feature type="chain" id="PRO_5046707133" evidence="5">
    <location>
        <begin position="24"/>
        <end position="957"/>
    </location>
</feature>
<comment type="caution">
    <text evidence="8">The sequence shown here is derived from an EMBL/GenBank/DDBJ whole genome shotgun (WGS) entry which is preliminary data.</text>
</comment>
<dbReference type="CDD" id="cd01347">
    <property type="entry name" value="ligand_gated_channel"/>
    <property type="match status" value="1"/>
</dbReference>
<feature type="signal peptide" evidence="5">
    <location>
        <begin position="1"/>
        <end position="23"/>
    </location>
</feature>
<keyword evidence="8" id="KW-0675">Receptor</keyword>
<dbReference type="Gene3D" id="2.40.170.20">
    <property type="entry name" value="TonB-dependent receptor, beta-barrel domain"/>
    <property type="match status" value="1"/>
</dbReference>
<dbReference type="EMBL" id="JAVDWV010000023">
    <property type="protein sequence ID" value="MDR7156932.1"/>
    <property type="molecule type" value="Genomic_DNA"/>
</dbReference>
<keyword evidence="9" id="KW-1185">Reference proteome</keyword>
<dbReference type="InterPro" id="IPR037066">
    <property type="entry name" value="Plug_dom_sf"/>
</dbReference>
<dbReference type="InterPro" id="IPR000531">
    <property type="entry name" value="Beta-barrel_TonB"/>
</dbReference>
<comment type="similarity">
    <text evidence="4">Belongs to the TonB-dependent receptor family.</text>
</comment>
<evidence type="ECO:0000256" key="4">
    <source>
        <dbReference type="RuleBase" id="RU003357"/>
    </source>
</evidence>
<dbReference type="PANTHER" id="PTHR40980:SF3">
    <property type="entry name" value="TONB-DEPENDENT RECEPTOR-LIKE BETA-BARREL DOMAIN-CONTAINING PROTEIN"/>
    <property type="match status" value="1"/>
</dbReference>
<evidence type="ECO:0000259" key="6">
    <source>
        <dbReference type="Pfam" id="PF00593"/>
    </source>
</evidence>
<dbReference type="InterPro" id="IPR012910">
    <property type="entry name" value="Plug_dom"/>
</dbReference>
<evidence type="ECO:0000256" key="1">
    <source>
        <dbReference type="ARBA" id="ARBA00004442"/>
    </source>
</evidence>
<proteinExistence type="inferred from homology"/>
<dbReference type="Pfam" id="PF07715">
    <property type="entry name" value="Plug"/>
    <property type="match status" value="1"/>
</dbReference>
<evidence type="ECO:0000256" key="5">
    <source>
        <dbReference type="SAM" id="SignalP"/>
    </source>
</evidence>
<dbReference type="Gene3D" id="2.170.130.10">
    <property type="entry name" value="TonB-dependent receptor, plug domain"/>
    <property type="match status" value="1"/>
</dbReference>
<gene>
    <name evidence="8" type="ORF">J2W40_003778</name>
</gene>
<reference evidence="8 9" key="1">
    <citation type="submission" date="2023-07" db="EMBL/GenBank/DDBJ databases">
        <title>Sorghum-associated microbial communities from plants grown in Nebraska, USA.</title>
        <authorList>
            <person name="Schachtman D."/>
        </authorList>
    </citation>
    <scope>NUCLEOTIDE SEQUENCE [LARGE SCALE GENOMIC DNA]</scope>
    <source>
        <strain evidence="8 9">4256</strain>
    </source>
</reference>
<protein>
    <submittedName>
        <fullName evidence="8">Iron complex outermembrane receptor protein</fullName>
    </submittedName>
</protein>
<dbReference type="InterPro" id="IPR010104">
    <property type="entry name" value="TonB_rcpt_bac"/>
</dbReference>
<sequence>MKVSTRIMSTVAPLALLGAPALAQEATPVAASATADGVNGNDRSVEDSLNDAIVVTGVRQSLRAAIDIKRNSDLIQDSISNEDVGKFPTRNIADALQRITGVQVNRSYGEGSTILLRGLPSTMVSNMYNGRQLPSPTGGRSLDYSILPVDFVRTLSIYKTPTADLPQSGLAGTVNVEPIHPLDFKKRTFAINLDGVHDGNTKKAKGGGSAFYADQFFNDTLGIAIGVSKNVRSISRTGWSDFWFEPRREIPPGGASVPGGNNFYPNGLDANGNGSFADTYRLWHYAQVMENVGTRDRTSAVATVQWKPSDRFEVTGDLILSRMRTRAQTVGANARFTNALGAMSNVKTDANNNIISADVDNTWLLYTARDDDNRQRLLSGSLGFTWKATDRFEIEAGGSKGSARQRSSNFSLEGTAYTKMHYDFVKDPAVASFGYADPSFEPMNPNSWYFTHINGNYNQTNNNDTYATHLNLKYDADWGPLKTIYVGGNIYSNKFYGDGQNLFARDLNALSKLTGQPIIANAYPDGRSALSAAPYMSVSPIKGNPISSYGGAATFPQTFLWTDSRKFFAKHSLDDLLAIPGSLTRNPAVASRVGELVNAAYMRLDFASDDNRWSANIGLRYERTKGTATFYGVDFSKILYDPRPTCDQICAQSNQTLNASLLKSQVNTYDQWLPSANIKYSVTDNLIARISASKQMTRPDLNVLIGGESVQMLQTPATGGDPITTINSGNPDIKPYLANALDASLEWYFSAEGLLSIAAFYKDVSNWVFTSQTNDVRTIALTQGGTQDYTFLRTLPQNGGGVKIKGFELSYQQPFTFLPGALSGFGFIGNYTYVDASDIINKSTKERVPVVGVSKNSFNASFYYEKYGFNARLSYNYRQGRIEQVRDYWSVTPTYSKSYGQFDLATGYQLTENAQVTFSVINLLNKPNYIGYAKVGGYINDYYQEGRISQLSLHLKF</sequence>
<organism evidence="8 9">
    <name type="scientific">Sphingobium xenophagum</name>
    <dbReference type="NCBI Taxonomy" id="121428"/>
    <lineage>
        <taxon>Bacteria</taxon>
        <taxon>Pseudomonadati</taxon>
        <taxon>Pseudomonadota</taxon>
        <taxon>Alphaproteobacteria</taxon>
        <taxon>Sphingomonadales</taxon>
        <taxon>Sphingomonadaceae</taxon>
        <taxon>Sphingobium</taxon>
    </lineage>
</organism>
<dbReference type="Pfam" id="PF00593">
    <property type="entry name" value="TonB_dep_Rec_b-barrel"/>
    <property type="match status" value="1"/>
</dbReference>
<evidence type="ECO:0000259" key="7">
    <source>
        <dbReference type="Pfam" id="PF07715"/>
    </source>
</evidence>
<comment type="subcellular location">
    <subcellularLocation>
        <location evidence="1 4">Cell outer membrane</location>
    </subcellularLocation>
</comment>
<evidence type="ECO:0000256" key="3">
    <source>
        <dbReference type="ARBA" id="ARBA00023237"/>
    </source>
</evidence>
<accession>A0ABU1X7A1</accession>
<keyword evidence="2 4" id="KW-0472">Membrane</keyword>
<feature type="domain" description="TonB-dependent receptor-like beta-barrel" evidence="6">
    <location>
        <begin position="414"/>
        <end position="923"/>
    </location>
</feature>
<evidence type="ECO:0000313" key="8">
    <source>
        <dbReference type="EMBL" id="MDR7156932.1"/>
    </source>
</evidence>
<dbReference type="PANTHER" id="PTHR40980">
    <property type="entry name" value="PLUG DOMAIN-CONTAINING PROTEIN"/>
    <property type="match status" value="1"/>
</dbReference>
<evidence type="ECO:0000256" key="2">
    <source>
        <dbReference type="ARBA" id="ARBA00023136"/>
    </source>
</evidence>
<dbReference type="NCBIfam" id="TIGR01782">
    <property type="entry name" value="TonB-Xanth-Caul"/>
    <property type="match status" value="1"/>
</dbReference>
<keyword evidence="3" id="KW-0998">Cell outer membrane</keyword>
<dbReference type="Proteomes" id="UP001267638">
    <property type="component" value="Unassembled WGS sequence"/>
</dbReference>
<evidence type="ECO:0000313" key="9">
    <source>
        <dbReference type="Proteomes" id="UP001267638"/>
    </source>
</evidence>
<keyword evidence="4" id="KW-0798">TonB box</keyword>
<name>A0ABU1X7A1_SPHXE</name>
<feature type="domain" description="TonB-dependent receptor plug" evidence="7">
    <location>
        <begin position="76"/>
        <end position="172"/>
    </location>
</feature>
<keyword evidence="5" id="KW-0732">Signal</keyword>
<dbReference type="InterPro" id="IPR036942">
    <property type="entry name" value="Beta-barrel_TonB_sf"/>
</dbReference>
<dbReference type="SUPFAM" id="SSF56935">
    <property type="entry name" value="Porins"/>
    <property type="match status" value="1"/>
</dbReference>